<proteinExistence type="predicted"/>
<keyword evidence="9" id="KW-0472">Membrane</keyword>
<dbReference type="RefSeq" id="WP_169771736.1">
    <property type="nucleotide sequence ID" value="NZ_JABCUR010000003.1"/>
</dbReference>
<evidence type="ECO:0000259" key="10">
    <source>
        <dbReference type="Pfam" id="PF07730"/>
    </source>
</evidence>
<keyword evidence="3" id="KW-0597">Phosphoprotein</keyword>
<evidence type="ECO:0000256" key="3">
    <source>
        <dbReference type="ARBA" id="ARBA00022553"/>
    </source>
</evidence>
<organism evidence="11 12">
    <name type="scientific">Mobiluncus mulieris</name>
    <dbReference type="NCBI Taxonomy" id="2052"/>
    <lineage>
        <taxon>Bacteria</taxon>
        <taxon>Bacillati</taxon>
        <taxon>Actinomycetota</taxon>
        <taxon>Actinomycetes</taxon>
        <taxon>Actinomycetales</taxon>
        <taxon>Actinomycetaceae</taxon>
        <taxon>Mobiluncus</taxon>
    </lineage>
</organism>
<reference evidence="11 12" key="1">
    <citation type="submission" date="2020-04" db="EMBL/GenBank/DDBJ databases">
        <title>Antimicrobial susceptibility and clonality of vaginal-derived multi-drug resistant Mobiluncus isolates in China.</title>
        <authorList>
            <person name="Zhang X."/>
        </authorList>
    </citation>
    <scope>NUCLEOTIDE SEQUENCE [LARGE SCALE GENOMIC DNA]</scope>
    <source>
        <strain evidence="11 12">13</strain>
    </source>
</reference>
<comment type="caution">
    <text evidence="11">The sequence shown here is derived from an EMBL/GenBank/DDBJ whole genome shotgun (WGS) entry which is preliminary data.</text>
</comment>
<dbReference type="EC" id="2.7.13.3" evidence="2"/>
<dbReference type="PANTHER" id="PTHR24421:SF10">
    <property type="entry name" value="NITRATE_NITRITE SENSOR PROTEIN NARQ"/>
    <property type="match status" value="1"/>
</dbReference>
<feature type="transmembrane region" description="Helical" evidence="9">
    <location>
        <begin position="20"/>
        <end position="39"/>
    </location>
</feature>
<dbReference type="EMBL" id="JABCUR010000003">
    <property type="protein sequence ID" value="NMW64729.1"/>
    <property type="molecule type" value="Genomic_DNA"/>
</dbReference>
<dbReference type="PANTHER" id="PTHR24421">
    <property type="entry name" value="NITRATE/NITRITE SENSOR PROTEIN NARX-RELATED"/>
    <property type="match status" value="1"/>
</dbReference>
<gene>
    <name evidence="11" type="ORF">HHJ78_04095</name>
</gene>
<dbReference type="InterPro" id="IPR050482">
    <property type="entry name" value="Sensor_HK_TwoCompSys"/>
</dbReference>
<dbReference type="AlphaFoldDB" id="A0A7Y0Y4B5"/>
<dbReference type="GO" id="GO:0016020">
    <property type="term" value="C:membrane"/>
    <property type="evidence" value="ECO:0007669"/>
    <property type="project" value="InterPro"/>
</dbReference>
<evidence type="ECO:0000313" key="12">
    <source>
        <dbReference type="Proteomes" id="UP000578252"/>
    </source>
</evidence>
<keyword evidence="5" id="KW-0547">Nucleotide-binding</keyword>
<evidence type="ECO:0000256" key="6">
    <source>
        <dbReference type="ARBA" id="ARBA00022777"/>
    </source>
</evidence>
<dbReference type="Pfam" id="PF07730">
    <property type="entry name" value="HisKA_3"/>
    <property type="match status" value="1"/>
</dbReference>
<keyword evidence="7" id="KW-0067">ATP-binding</keyword>
<evidence type="ECO:0000256" key="9">
    <source>
        <dbReference type="SAM" id="Phobius"/>
    </source>
</evidence>
<comment type="catalytic activity">
    <reaction evidence="1">
        <text>ATP + protein L-histidine = ADP + protein N-phospho-L-histidine.</text>
        <dbReference type="EC" id="2.7.13.3"/>
    </reaction>
</comment>
<name>A0A7Y0Y4B5_9ACTO</name>
<feature type="transmembrane region" description="Helical" evidence="9">
    <location>
        <begin position="92"/>
        <end position="119"/>
    </location>
</feature>
<feature type="transmembrane region" description="Helical" evidence="9">
    <location>
        <begin position="69"/>
        <end position="86"/>
    </location>
</feature>
<dbReference type="InterPro" id="IPR011712">
    <property type="entry name" value="Sig_transdc_His_kin_sub3_dim/P"/>
</dbReference>
<evidence type="ECO:0000256" key="7">
    <source>
        <dbReference type="ARBA" id="ARBA00022840"/>
    </source>
</evidence>
<dbReference type="GO" id="GO:0000155">
    <property type="term" value="F:phosphorelay sensor kinase activity"/>
    <property type="evidence" value="ECO:0007669"/>
    <property type="project" value="InterPro"/>
</dbReference>
<evidence type="ECO:0000256" key="5">
    <source>
        <dbReference type="ARBA" id="ARBA00022741"/>
    </source>
</evidence>
<feature type="transmembrane region" description="Helical" evidence="9">
    <location>
        <begin position="131"/>
        <end position="154"/>
    </location>
</feature>
<evidence type="ECO:0000256" key="1">
    <source>
        <dbReference type="ARBA" id="ARBA00000085"/>
    </source>
</evidence>
<keyword evidence="8" id="KW-0902">Two-component regulatory system</keyword>
<evidence type="ECO:0000256" key="8">
    <source>
        <dbReference type="ARBA" id="ARBA00023012"/>
    </source>
</evidence>
<sequence length="385" mass="42787">MKRPEQSSCLTWLKHWLKRYWYPLVVVGIELMQFMRLLLRGDTTAIQWAIWVAVLGSVLLSIRFRHMGLLVVCGLYAGLVASPETVSFSSDFIWFAVGYLCATSPAVMGISAGTLVIAASAWGMVLADEPFFTALYASSFDVVPIVVGLSIASYRRLYEVERENRRLQLEAQSQVFATKVHDSVSHVLVQISILSSPPTGKTEVAGDEQLRRIHELSARGLREMRDLVQELQLQSKQWSGDSAVSKIAVRTSRGDIPTSIAGADLEDALQEFADTLQRSGFELNLQLRGNLEEVSDTKTLVLRDCLREMATNALKYANPNYPVILLLRTTSERIYLYSANQINPKDMGFPSTNQGLVGIRHRVEALGGTVTTNTDNTSWITALTL</sequence>
<keyword evidence="6 11" id="KW-0418">Kinase</keyword>
<dbReference type="InterPro" id="IPR036890">
    <property type="entry name" value="HATPase_C_sf"/>
</dbReference>
<dbReference type="Gene3D" id="3.30.565.10">
    <property type="entry name" value="Histidine kinase-like ATPase, C-terminal domain"/>
    <property type="match status" value="1"/>
</dbReference>
<evidence type="ECO:0000313" key="11">
    <source>
        <dbReference type="EMBL" id="NMW64729.1"/>
    </source>
</evidence>
<dbReference type="Proteomes" id="UP000578252">
    <property type="component" value="Unassembled WGS sequence"/>
</dbReference>
<keyword evidence="9" id="KW-0812">Transmembrane</keyword>
<protein>
    <recommendedName>
        <fullName evidence="2">histidine kinase</fullName>
        <ecNumber evidence="2">2.7.13.3</ecNumber>
    </recommendedName>
</protein>
<dbReference type="SUPFAM" id="SSF55874">
    <property type="entry name" value="ATPase domain of HSP90 chaperone/DNA topoisomerase II/histidine kinase"/>
    <property type="match status" value="1"/>
</dbReference>
<dbReference type="GO" id="GO:0005524">
    <property type="term" value="F:ATP binding"/>
    <property type="evidence" value="ECO:0007669"/>
    <property type="project" value="UniProtKB-KW"/>
</dbReference>
<feature type="transmembrane region" description="Helical" evidence="9">
    <location>
        <begin position="45"/>
        <end position="62"/>
    </location>
</feature>
<evidence type="ECO:0000256" key="2">
    <source>
        <dbReference type="ARBA" id="ARBA00012438"/>
    </source>
</evidence>
<dbReference type="GO" id="GO:0046983">
    <property type="term" value="F:protein dimerization activity"/>
    <property type="evidence" value="ECO:0007669"/>
    <property type="project" value="InterPro"/>
</dbReference>
<evidence type="ECO:0000256" key="4">
    <source>
        <dbReference type="ARBA" id="ARBA00022679"/>
    </source>
</evidence>
<accession>A0A7Y0Y4B5</accession>
<feature type="domain" description="Signal transduction histidine kinase subgroup 3 dimerisation and phosphoacceptor" evidence="10">
    <location>
        <begin position="180"/>
        <end position="232"/>
    </location>
</feature>
<keyword evidence="4" id="KW-0808">Transferase</keyword>
<keyword evidence="9" id="KW-1133">Transmembrane helix</keyword>